<dbReference type="PROSITE" id="PS00136">
    <property type="entry name" value="SUBTILASE_ASP"/>
    <property type="match status" value="1"/>
</dbReference>
<dbReference type="InterPro" id="IPR036852">
    <property type="entry name" value="Peptidase_S8/S53_dom_sf"/>
</dbReference>
<dbReference type="CDD" id="cd07473">
    <property type="entry name" value="Peptidases_S8_Subtilisin_like"/>
    <property type="match status" value="1"/>
</dbReference>
<feature type="region of interest" description="Disordered" evidence="10">
    <location>
        <begin position="67"/>
        <end position="96"/>
    </location>
</feature>
<dbReference type="PROSITE" id="PS00138">
    <property type="entry name" value="SUBTILASE_SER"/>
    <property type="match status" value="1"/>
</dbReference>
<protein>
    <recommendedName>
        <fullName evidence="2">Probable pectate lyase C</fullName>
    </recommendedName>
</protein>
<dbReference type="InterPro" id="IPR013783">
    <property type="entry name" value="Ig-like_fold"/>
</dbReference>
<feature type="domain" description="PKD" evidence="12">
    <location>
        <begin position="708"/>
        <end position="781"/>
    </location>
</feature>
<evidence type="ECO:0000256" key="11">
    <source>
        <dbReference type="SAM" id="Phobius"/>
    </source>
</evidence>
<evidence type="ECO:0000256" key="4">
    <source>
        <dbReference type="ARBA" id="ARBA00022737"/>
    </source>
</evidence>
<feature type="compositionally biased region" description="Pro residues" evidence="10">
    <location>
        <begin position="807"/>
        <end position="819"/>
    </location>
</feature>
<dbReference type="OrthoDB" id="112449at2157"/>
<dbReference type="GO" id="GO:0006508">
    <property type="term" value="P:proteolysis"/>
    <property type="evidence" value="ECO:0007669"/>
    <property type="project" value="UniProtKB-KW"/>
</dbReference>
<dbReference type="FunFam" id="2.60.40.10:FF:000270">
    <property type="entry name" value="Cell surface protein"/>
    <property type="match status" value="2"/>
</dbReference>
<dbReference type="InterPro" id="IPR023827">
    <property type="entry name" value="Peptidase_S8_Asp-AS"/>
</dbReference>
<dbReference type="HOGENOM" id="CLU_234938_0_0_2"/>
<dbReference type="InterPro" id="IPR006633">
    <property type="entry name" value="Carb-bd_sugar_hydrolysis-dom"/>
</dbReference>
<dbReference type="InterPro" id="IPR034204">
    <property type="entry name" value="PfSUB1-like_cat_dom"/>
</dbReference>
<dbReference type="STRING" id="937775.Metlim_2025"/>
<evidence type="ECO:0000256" key="7">
    <source>
        <dbReference type="PIRSR" id="PIRSR615500-1"/>
    </source>
</evidence>
<dbReference type="PROSITE" id="PS50093">
    <property type="entry name" value="PKD"/>
    <property type="match status" value="2"/>
</dbReference>
<dbReference type="Gene3D" id="2.160.20.10">
    <property type="entry name" value="Single-stranded right-handed beta-helix, Pectin lyase-like"/>
    <property type="match status" value="2"/>
</dbReference>
<reference evidence="13 14" key="1">
    <citation type="submission" date="2011-10" db="EMBL/GenBank/DDBJ databases">
        <title>The Improved High-Quality Draft genome of Methanoplanus limicola DSM 2279.</title>
        <authorList>
            <consortium name="US DOE Joint Genome Institute (JGI-PGF)"/>
            <person name="Lucas S."/>
            <person name="Copeland A."/>
            <person name="Lapidus A."/>
            <person name="Glavina del Rio T."/>
            <person name="Dalin E."/>
            <person name="Tice H."/>
            <person name="Bruce D."/>
            <person name="Goodwin L."/>
            <person name="Pitluck S."/>
            <person name="Peters L."/>
            <person name="Mikhailova N."/>
            <person name="Lu M."/>
            <person name="Kyrpides N."/>
            <person name="Mavromatis K."/>
            <person name="Ivanova N."/>
            <person name="Markowitz V."/>
            <person name="Cheng J.-F."/>
            <person name="Hugenholtz P."/>
            <person name="Woyke T."/>
            <person name="Wu D."/>
            <person name="Wirth R."/>
            <person name="Brambilla E.-M."/>
            <person name="Klenk H.-P."/>
            <person name="Eisen J.A."/>
        </authorList>
    </citation>
    <scope>NUCLEOTIDE SEQUENCE [LARGE SCALE GENOMIC DNA]</scope>
    <source>
        <strain evidence="13 14">DSM 2279</strain>
    </source>
</reference>
<dbReference type="Gene3D" id="3.40.50.200">
    <property type="entry name" value="Peptidase S8/S53 domain"/>
    <property type="match status" value="2"/>
</dbReference>
<dbReference type="SMART" id="SM00710">
    <property type="entry name" value="PbH1"/>
    <property type="match status" value="13"/>
</dbReference>
<dbReference type="PANTHER" id="PTHR43806:SF11">
    <property type="entry name" value="CEREVISIN-RELATED"/>
    <property type="match status" value="1"/>
</dbReference>
<dbReference type="InterPro" id="IPR000601">
    <property type="entry name" value="PKD_dom"/>
</dbReference>
<dbReference type="Pfam" id="PF22148">
    <property type="entry name" value="Fervidolysin_NPro-like"/>
    <property type="match status" value="1"/>
</dbReference>
<keyword evidence="6 8" id="KW-0720">Serine protease</keyword>
<dbReference type="InterPro" id="IPR022398">
    <property type="entry name" value="Peptidase_S8_His-AS"/>
</dbReference>
<feature type="region of interest" description="Disordered" evidence="10">
    <location>
        <begin position="788"/>
        <end position="819"/>
    </location>
</feature>
<feature type="active site" description="Charge relay system" evidence="7 8">
    <location>
        <position position="327"/>
    </location>
</feature>
<gene>
    <name evidence="13" type="ORF">Metlim_2025</name>
</gene>
<keyword evidence="11" id="KW-0472">Membrane</keyword>
<dbReference type="Pfam" id="PF00082">
    <property type="entry name" value="Peptidase_S8"/>
    <property type="match status" value="2"/>
</dbReference>
<dbReference type="InterPro" id="IPR035986">
    <property type="entry name" value="PKD_dom_sf"/>
</dbReference>
<dbReference type="InterPro" id="IPR054399">
    <property type="entry name" value="Fervidolysin-like_N_prodom"/>
</dbReference>
<dbReference type="PROSITE" id="PS51892">
    <property type="entry name" value="SUBTILASE"/>
    <property type="match status" value="1"/>
</dbReference>
<evidence type="ECO:0000256" key="10">
    <source>
        <dbReference type="SAM" id="MobiDB-lite"/>
    </source>
</evidence>
<evidence type="ECO:0000256" key="8">
    <source>
        <dbReference type="PROSITE-ProRule" id="PRU01240"/>
    </source>
</evidence>
<evidence type="ECO:0000256" key="1">
    <source>
        <dbReference type="ARBA" id="ARBA00011073"/>
    </source>
</evidence>
<dbReference type="RefSeq" id="WP_004078337.1">
    <property type="nucleotide sequence ID" value="NZ_CM001436.1"/>
</dbReference>
<dbReference type="SUPFAM" id="SSF63446">
    <property type="entry name" value="Type I dockerin domain"/>
    <property type="match status" value="1"/>
</dbReference>
<dbReference type="EMBL" id="CM001436">
    <property type="protein sequence ID" value="EHQ36111.1"/>
    <property type="molecule type" value="Genomic_DNA"/>
</dbReference>
<dbReference type="SMART" id="SM00722">
    <property type="entry name" value="CASH"/>
    <property type="match status" value="3"/>
</dbReference>
<dbReference type="InterPro" id="IPR022409">
    <property type="entry name" value="PKD/Chitinase_dom"/>
</dbReference>
<dbReference type="InterPro" id="IPR022441">
    <property type="entry name" value="Para_beta_helix_rpt-2"/>
</dbReference>
<evidence type="ECO:0000256" key="5">
    <source>
        <dbReference type="ARBA" id="ARBA00022801"/>
    </source>
</evidence>
<dbReference type="InterPro" id="IPR023828">
    <property type="entry name" value="Peptidase_S8_Ser-AS"/>
</dbReference>
<dbReference type="InterPro" id="IPR036439">
    <property type="entry name" value="Dockerin_dom_sf"/>
</dbReference>
<dbReference type="GO" id="GO:0004252">
    <property type="term" value="F:serine-type endopeptidase activity"/>
    <property type="evidence" value="ECO:0007669"/>
    <property type="project" value="UniProtKB-UniRule"/>
</dbReference>
<feature type="active site" description="Charge relay system" evidence="7 8">
    <location>
        <position position="648"/>
    </location>
</feature>
<feature type="compositionally biased region" description="Low complexity" evidence="10">
    <location>
        <begin position="796"/>
        <end position="806"/>
    </location>
</feature>
<dbReference type="PROSITE" id="PS00018">
    <property type="entry name" value="EF_HAND_1"/>
    <property type="match status" value="1"/>
</dbReference>
<name>H1YZK2_9EURY</name>
<feature type="active site" description="Charge relay system" evidence="7 8">
    <location>
        <position position="273"/>
    </location>
</feature>
<comment type="similarity">
    <text evidence="1 8 9">Belongs to the peptidase S8 family.</text>
</comment>
<sequence length="1943" mass="207769">MAKQPVNISEIIDYGVITVKSACLAILIILLFCAAASGTQSEEEYISQEISGNVTLNNLSGKIPPPAAVLPANASERGEEPDVSANTSAPFRTPLPDPAEKYENEGEEVPLHEEAILIVSSSNTKPSPDDSEGRPLYAPESIIVRYVPETASDMAVMADTANSLSAAYHTTLSHDFSEDGISGMQLINLPEDLTVQEAVVAYESSPYVLYAEPDYYCYEDKLPNDPDFSRLWGLKNTGQTVNGQAGTSGADISASEAWDITTGSKDVIIAVIDSGVYMHHLDLVDNMWRNRNETADGKDTDGNGYIDDLYGWDFYQNDNDPDDVDGHGTHCAGTVAGVGNNELGVAGVMWTAEIMPLRFMGPYGTGKTSDAIKAINYAKNNGACIISNSWGSPSYSQALKDDIDSFAGSVICSAGNSAADTDTSPNYPATYNSTNIIAVASTDNRNSLSYFSNYGSATVDVAAPGTGIYSTGVYYDRKEIFSDNFTDFSNWYNYGVWKPNTSVYLTSPSSAYAGPPGNDTKSWLAMVNNLTLSDYQLPELTFSCNYSIVNGNNTLNVYTSCPDKSAFNFAYQIQGTSEGGWKTVTINKDQIFSSYQANGYSVIPGEIRFAFIFIRDNTSSPDYAFVDDIKVTNVAKILPDYKSMNGTSMAAPHVSGLAGLIKAYNSSLSTSQVREIITSNTDPLTSLSGKCMTGGRINASKALLALHLKAGIEANVTSGDVPLTVGFTDNSTGINYTSLWSFGDENISTEINPVYTYTANGTYTVNLTISNKYGGNISSETGLIKVGSGTEPTPTPTATPTVTPTATPTPSPTPTPKPGEYPAANIVYLGTDTASLHWENSSPFRNTPDYGGYNLVRGATTLATGTGLSFTDKNVPGGPGSDYNYYTYARNISGKPVLLYVTPVSFGEQVYGTMQTDDTWDKAGGEVQLTANLNPNGHRLEIKNTRVYSPELHSKRILGATSLTLDNVQFSYVSLDLSPIDDERALITTGNVVSDSSIEVADSNLGISNITTSSSLELTGENNQVHSGKGTIIIRGNDSLINECEGDLFVNGDRAYVISFSGMADIKGNQTDVKGCTGEGAAAITVTGRDAVIEDNILRNIGHSLYDERYGIWLREGSGGIIRNNTIINVTAWAGWGDGIRIGEADKSPLENITVSGNHIDGVEGAGIGILSGSEQLTVSGNLVRNITLYGIDFGMGSLYPADTSFFEINRNEIHSSKDNSGTYGMYLSGNNGHIEENNLSGFICALRLSGDSFEVKNNSISDIRGAGGLYGAEAAVAVYGDENVISDNRISGYTGVEDRGLQYGIRLDGSDGNLLNNTVSNYFSGLDIIGNNHNVTGNTLNGISGSTLNHHVVNFSAENSLFEGNTIINTTQKTWARGVVYSTNCSGNVFSKNLIDTGDNGFYITKIKNGTVFSENILTNITSSGIYAGEVSGGDPATSAGYSDMQILNNTFAGMSAQGGSGVYIDRIYGSSIAGNNITDCCYGIDMWPYTKESIISDNLIINGSEGIRLRGTGDLATGNTILNYSGKGIYLYNPSKTILRNNTILHGIGGNPAAIYAETYTENSYRIESSTIGDMVNLTTFSIEESSNGLVIKPVKAPPEPPKSPEYPYSPVSVGCRADINTFNSYRSNPFSFNLTFHYAPESLKDIPEESISVWKYNGSHWYGGNETPSWNGSRWLNKADHEVGVTVISLPAYSAEPVIFAPLAETLKADFSAEPREGTVPVRVSFTDLSAGDPDKWSWSFGDGDVSSEEGPVHTYTMGGDYTVSLTVSKDGRNNTAVKENYITVENHPPELSGIAPLYGYSNGSLINALLNGSGFIAGAEVTLTKTGFPDMKASNVTVITPSVINCTLDLHGAEPGQWTVKTSNYDGKSASLKDGFIVRPRGDFNGNGFVDIGDVSKVAYMVAGKEPEDPEADFYGDGNVDVGDAARIAWYFTGKLPGL</sequence>
<dbReference type="Proteomes" id="UP000005741">
    <property type="component" value="Chromosome"/>
</dbReference>
<dbReference type="SUPFAM" id="SSF49299">
    <property type="entry name" value="PKD domain"/>
    <property type="match status" value="2"/>
</dbReference>
<dbReference type="SUPFAM" id="SSF51126">
    <property type="entry name" value="Pectin lyase-like"/>
    <property type="match status" value="2"/>
</dbReference>
<dbReference type="InterPro" id="IPR012334">
    <property type="entry name" value="Pectin_lyas_fold"/>
</dbReference>
<organism evidence="13 14">
    <name type="scientific">Methanoplanus limicola DSM 2279</name>
    <dbReference type="NCBI Taxonomy" id="937775"/>
    <lineage>
        <taxon>Archaea</taxon>
        <taxon>Methanobacteriati</taxon>
        <taxon>Methanobacteriota</taxon>
        <taxon>Stenosarchaea group</taxon>
        <taxon>Methanomicrobia</taxon>
        <taxon>Methanomicrobiales</taxon>
        <taxon>Methanomicrobiaceae</taxon>
        <taxon>Methanoplanus</taxon>
    </lineage>
</organism>
<feature type="transmembrane region" description="Helical" evidence="11">
    <location>
        <begin position="12"/>
        <end position="32"/>
    </location>
</feature>
<keyword evidence="11" id="KW-0812">Transmembrane</keyword>
<dbReference type="Pfam" id="PF18911">
    <property type="entry name" value="PKD_4"/>
    <property type="match status" value="2"/>
</dbReference>
<dbReference type="InterPro" id="IPR015500">
    <property type="entry name" value="Peptidase_S8_subtilisin-rel"/>
</dbReference>
<dbReference type="InParanoid" id="H1YZK2"/>
<accession>H1YZK2</accession>
<dbReference type="CDD" id="cd14256">
    <property type="entry name" value="Dockerin_I"/>
    <property type="match status" value="1"/>
</dbReference>
<dbReference type="InterPro" id="IPR039448">
    <property type="entry name" value="Beta_helix"/>
</dbReference>
<dbReference type="PRINTS" id="PR00723">
    <property type="entry name" value="SUBTILISIN"/>
</dbReference>
<keyword evidence="4" id="KW-0677">Repeat</keyword>
<proteinExistence type="inferred from homology"/>
<evidence type="ECO:0000259" key="12">
    <source>
        <dbReference type="PROSITE" id="PS50093"/>
    </source>
</evidence>
<keyword evidence="5 8" id="KW-0378">Hydrolase</keyword>
<dbReference type="InterPro" id="IPR006626">
    <property type="entry name" value="PbH1"/>
</dbReference>
<dbReference type="InterPro" id="IPR011050">
    <property type="entry name" value="Pectin_lyase_fold/virulence"/>
</dbReference>
<evidence type="ECO:0000256" key="6">
    <source>
        <dbReference type="ARBA" id="ARBA00022825"/>
    </source>
</evidence>
<keyword evidence="3 8" id="KW-0645">Protease</keyword>
<keyword evidence="11" id="KW-1133">Transmembrane helix</keyword>
<dbReference type="GO" id="GO:0000272">
    <property type="term" value="P:polysaccharide catabolic process"/>
    <property type="evidence" value="ECO:0007669"/>
    <property type="project" value="InterPro"/>
</dbReference>
<dbReference type="NCBIfam" id="TIGR03804">
    <property type="entry name" value="para_beta_helix"/>
    <property type="match status" value="1"/>
</dbReference>
<dbReference type="Gene3D" id="1.10.1330.10">
    <property type="entry name" value="Dockerin domain"/>
    <property type="match status" value="1"/>
</dbReference>
<evidence type="ECO:0000313" key="13">
    <source>
        <dbReference type="EMBL" id="EHQ36111.1"/>
    </source>
</evidence>
<evidence type="ECO:0000256" key="9">
    <source>
        <dbReference type="RuleBase" id="RU003355"/>
    </source>
</evidence>
<dbReference type="CDD" id="cd00146">
    <property type="entry name" value="PKD"/>
    <property type="match status" value="2"/>
</dbReference>
<dbReference type="PANTHER" id="PTHR43806">
    <property type="entry name" value="PEPTIDASE S8"/>
    <property type="match status" value="1"/>
</dbReference>
<dbReference type="SMART" id="SM00089">
    <property type="entry name" value="PKD"/>
    <property type="match status" value="2"/>
</dbReference>
<evidence type="ECO:0000256" key="2">
    <source>
        <dbReference type="ARBA" id="ARBA00016512"/>
    </source>
</evidence>
<dbReference type="Gene3D" id="2.60.40.10">
    <property type="entry name" value="Immunoglobulins"/>
    <property type="match status" value="2"/>
</dbReference>
<evidence type="ECO:0000313" key="14">
    <source>
        <dbReference type="Proteomes" id="UP000005741"/>
    </source>
</evidence>
<dbReference type="InterPro" id="IPR000209">
    <property type="entry name" value="Peptidase_S8/S53_dom"/>
</dbReference>
<dbReference type="PROSITE" id="PS00137">
    <property type="entry name" value="SUBTILASE_HIS"/>
    <property type="match status" value="1"/>
</dbReference>
<keyword evidence="14" id="KW-1185">Reference proteome</keyword>
<dbReference type="Pfam" id="PF13229">
    <property type="entry name" value="Beta_helix"/>
    <property type="match status" value="3"/>
</dbReference>
<evidence type="ECO:0000256" key="3">
    <source>
        <dbReference type="ARBA" id="ARBA00022670"/>
    </source>
</evidence>
<dbReference type="PATRIC" id="fig|937775.9.peg.2269"/>
<feature type="domain" description="PKD" evidence="12">
    <location>
        <begin position="1710"/>
        <end position="1789"/>
    </location>
</feature>
<dbReference type="InterPro" id="IPR050131">
    <property type="entry name" value="Peptidase_S8_subtilisin-like"/>
</dbReference>
<dbReference type="InterPro" id="IPR018247">
    <property type="entry name" value="EF_Hand_1_Ca_BS"/>
</dbReference>
<dbReference type="SUPFAM" id="SSF52743">
    <property type="entry name" value="Subtilisin-like"/>
    <property type="match status" value="1"/>
</dbReference>